<keyword evidence="2" id="KW-1185">Reference proteome</keyword>
<accession>A0A067PNC3</accession>
<dbReference type="InterPro" id="IPR041078">
    <property type="entry name" value="Plavaka"/>
</dbReference>
<proteinExistence type="predicted"/>
<dbReference type="InParanoid" id="A0A067PNC3"/>
<organism evidence="1 2">
    <name type="scientific">Jaapia argillacea MUCL 33604</name>
    <dbReference type="NCBI Taxonomy" id="933084"/>
    <lineage>
        <taxon>Eukaryota</taxon>
        <taxon>Fungi</taxon>
        <taxon>Dikarya</taxon>
        <taxon>Basidiomycota</taxon>
        <taxon>Agaricomycotina</taxon>
        <taxon>Agaricomycetes</taxon>
        <taxon>Agaricomycetidae</taxon>
        <taxon>Jaapiales</taxon>
        <taxon>Jaapiaceae</taxon>
        <taxon>Jaapia</taxon>
    </lineage>
</organism>
<sequence length="817" mass="94726">MRINSVTIRLKKSCSKPELDDIKTEYHPHSKRPAVVQHFLEYRREAESEPILPPDPKPWRPFRSRLDFEFAKVALEAALSASQVDAMIKLFHRCSEGDRFTLKNNADFCDCWEKASHHLSPFEKHTISVPYKKVDQTFEVHGRPLWDWALDLIQEPSLAPHFPWTANRFWEIQSALPPNAKPFCFILYADKTKLLSFGTAKGYPVIARCANLPVQIRNSDGVGGGCVVGWLPVIHEDPAESGKAGFINFKRVVWHESFYELLKTIVELSRIGFWCFLFPLILILSADYEEQCIMSLIRGFGGKCPCPICLVPAEQLSDLTTKYPLRTSVNMQYLYEKTERMTREAGEILLKKYGLQQISNVFWRVKNSNPYRALSFDRLHAYHGGLWGDHLWPEIQKQIESLRRAAMKKLDTQTSELPRWRGLNHFNEIMKVSFSNGTKLEDISKLVLFSAHNILDLASDQEGYLLLQCLRSYLELDMYTALEVHTELTIKAGREEMNRFSGLIEVYPKLLDDSEKNWCFPKMHTHQHLFDDIKAKGVTQNYNTKPNEKMHGPLKDSYDLRTNRKDVTAQILRADHWCYVSSFIHSRLNELDKSLLIMEDSPDEIGSDPAFDGHVMLGAKQKTWTFEALGDAQQQDTMFIRFRQRLADFLSDFLPANQTPLPDGKCIHFHKLDTITEYWNLKVNYESAVDWHQANDLLHCDPSFHNHPWYDCILLRTVDQEIFGQLIYLFTCRVGDVDYPLALIQPLDAPIGNRLRKDKDLRFTRVRAKPRSQSEFISVRSIIQGALLARDFDNYGDFLMMNVVDTDMFLRMKKLQQ</sequence>
<dbReference type="AlphaFoldDB" id="A0A067PNC3"/>
<protein>
    <submittedName>
        <fullName evidence="1">Uncharacterized protein</fullName>
    </submittedName>
</protein>
<dbReference type="Proteomes" id="UP000027265">
    <property type="component" value="Unassembled WGS sequence"/>
</dbReference>
<dbReference type="EMBL" id="KL197745">
    <property type="protein sequence ID" value="KDQ51821.1"/>
    <property type="molecule type" value="Genomic_DNA"/>
</dbReference>
<dbReference type="OrthoDB" id="3239511at2759"/>
<dbReference type="STRING" id="933084.A0A067PNC3"/>
<name>A0A067PNC3_9AGAM</name>
<dbReference type="HOGENOM" id="CLU_009122_0_0_1"/>
<gene>
    <name evidence="1" type="ORF">JAAARDRAFT_62330</name>
</gene>
<dbReference type="Pfam" id="PF18759">
    <property type="entry name" value="Plavaka"/>
    <property type="match status" value="1"/>
</dbReference>
<evidence type="ECO:0000313" key="2">
    <source>
        <dbReference type="Proteomes" id="UP000027265"/>
    </source>
</evidence>
<reference evidence="2" key="1">
    <citation type="journal article" date="2014" name="Proc. Natl. Acad. Sci. U.S.A.">
        <title>Extensive sampling of basidiomycete genomes demonstrates inadequacy of the white-rot/brown-rot paradigm for wood decay fungi.</title>
        <authorList>
            <person name="Riley R."/>
            <person name="Salamov A.A."/>
            <person name="Brown D.W."/>
            <person name="Nagy L.G."/>
            <person name="Floudas D."/>
            <person name="Held B.W."/>
            <person name="Levasseur A."/>
            <person name="Lombard V."/>
            <person name="Morin E."/>
            <person name="Otillar R."/>
            <person name="Lindquist E.A."/>
            <person name="Sun H."/>
            <person name="LaButti K.M."/>
            <person name="Schmutz J."/>
            <person name="Jabbour D."/>
            <person name="Luo H."/>
            <person name="Baker S.E."/>
            <person name="Pisabarro A.G."/>
            <person name="Walton J.D."/>
            <person name="Blanchette R.A."/>
            <person name="Henrissat B."/>
            <person name="Martin F."/>
            <person name="Cullen D."/>
            <person name="Hibbett D.S."/>
            <person name="Grigoriev I.V."/>
        </authorList>
    </citation>
    <scope>NUCLEOTIDE SEQUENCE [LARGE SCALE GENOMIC DNA]</scope>
    <source>
        <strain evidence="2">MUCL 33604</strain>
    </source>
</reference>
<evidence type="ECO:0000313" key="1">
    <source>
        <dbReference type="EMBL" id="KDQ51821.1"/>
    </source>
</evidence>